<sequence length="56" mass="6679">MIKFNSIDDIQIDKEWQRREGIRKLELTLTEEGDVGTISIERYSFACNWSNEDEKQ</sequence>
<reference evidence="1" key="1">
    <citation type="submission" date="2023-07" db="EMBL/GenBank/DDBJ databases">
        <title>Complete genome sequence of Bacillus cereus SRCM126073 isolated from soil.</title>
        <authorList>
            <person name="Yang H.-G."/>
            <person name="Ryu M.-S."/>
            <person name="Ha G.-S."/>
            <person name="Yang H.-J."/>
            <person name="Jeong D.-Y."/>
        </authorList>
    </citation>
    <scope>NUCLEOTIDE SEQUENCE</scope>
    <source>
        <strain evidence="1">SRCM126073</strain>
    </source>
</reference>
<proteinExistence type="predicted"/>
<gene>
    <name evidence="1" type="ORF">QYM23_22950</name>
</gene>
<dbReference type="Proteomes" id="UP001175137">
    <property type="component" value="Unassembled WGS sequence"/>
</dbReference>
<organism evidence="1 2">
    <name type="scientific">Bacillus cereus</name>
    <dbReference type="NCBI Taxonomy" id="1396"/>
    <lineage>
        <taxon>Bacteria</taxon>
        <taxon>Bacillati</taxon>
        <taxon>Bacillota</taxon>
        <taxon>Bacilli</taxon>
        <taxon>Bacillales</taxon>
        <taxon>Bacillaceae</taxon>
        <taxon>Bacillus</taxon>
        <taxon>Bacillus cereus group</taxon>
    </lineage>
</organism>
<dbReference type="EMBL" id="JAUIQW010000001">
    <property type="protein sequence ID" value="MDN4875677.1"/>
    <property type="molecule type" value="Genomic_DNA"/>
</dbReference>
<protein>
    <submittedName>
        <fullName evidence="1">Uncharacterized protein</fullName>
    </submittedName>
</protein>
<evidence type="ECO:0000313" key="2">
    <source>
        <dbReference type="Proteomes" id="UP001175137"/>
    </source>
</evidence>
<accession>A0AAW7NMI1</accession>
<dbReference type="RefSeq" id="WP_301266210.1">
    <property type="nucleotide sequence ID" value="NZ_JAUIQW010000001.1"/>
</dbReference>
<comment type="caution">
    <text evidence="1">The sequence shown here is derived from an EMBL/GenBank/DDBJ whole genome shotgun (WGS) entry which is preliminary data.</text>
</comment>
<evidence type="ECO:0000313" key="1">
    <source>
        <dbReference type="EMBL" id="MDN4875677.1"/>
    </source>
</evidence>
<dbReference type="AlphaFoldDB" id="A0AAW7NMI1"/>
<name>A0AAW7NMI1_BACCE</name>